<reference evidence="2" key="1">
    <citation type="submission" date="2013-10" db="EMBL/GenBank/DDBJ databases">
        <title>Functional metagenomics reveals novel beta-galactosidases not predictable from gene sequences.</title>
        <authorList>
            <person name="Cheng J."/>
            <person name="Engel K."/>
            <person name="Romantsov T."/>
            <person name="Neufeld J.D."/>
            <person name="Rose D.R."/>
            <person name="Charles T.C."/>
        </authorList>
    </citation>
    <scope>NUCLEOTIDE SEQUENCE</scope>
</reference>
<protein>
    <submittedName>
        <fullName evidence="2">FkbM family methyltransferase</fullName>
    </submittedName>
</protein>
<dbReference type="AlphaFoldDB" id="X2LC94"/>
<dbReference type="PANTHER" id="PTHR36973:SF4">
    <property type="entry name" value="NODULATION PROTEIN"/>
    <property type="match status" value="1"/>
</dbReference>
<accession>X2LC94</accession>
<sequence length="218" mass="24512">MRHFAAFFAHLKSLGFAPGTVIDVGVASHTKDLYEAYPSAYFILVEPLVEFEPKMKQTLARYRGEYHLCALSDSDRTERFFVNNKQLEGSTLCYDGIPASDPRLRDVPVRTLDSLLEGRTLQGPLLIKTDVQGQDLNVVRGATRTLQDTEVVILEIPMFGPWGGGDEFTDYVKVMEGLGFVAYDVIGYLTRPYDAALSHLDVVFVKRAGKFRAHKRFN</sequence>
<dbReference type="NCBIfam" id="TIGR01444">
    <property type="entry name" value="fkbM_fam"/>
    <property type="match status" value="1"/>
</dbReference>
<dbReference type="Pfam" id="PF05050">
    <property type="entry name" value="Methyltransf_21"/>
    <property type="match status" value="1"/>
</dbReference>
<dbReference type="InterPro" id="IPR006342">
    <property type="entry name" value="FkbM_mtfrase"/>
</dbReference>
<dbReference type="Gene3D" id="3.40.50.150">
    <property type="entry name" value="Vaccinia Virus protein VP39"/>
    <property type="match status" value="1"/>
</dbReference>
<keyword evidence="2" id="KW-0489">Methyltransferase</keyword>
<proteinExistence type="predicted"/>
<name>X2LC94_9BACT</name>
<dbReference type="PANTHER" id="PTHR36973">
    <property type="entry name" value="SLL1456 PROTEIN-RELATED"/>
    <property type="match status" value="1"/>
</dbReference>
<evidence type="ECO:0000259" key="1">
    <source>
        <dbReference type="Pfam" id="PF05050"/>
    </source>
</evidence>
<dbReference type="EMBL" id="KF796604">
    <property type="protein sequence ID" value="AHN97898.1"/>
    <property type="molecule type" value="Genomic_DNA"/>
</dbReference>
<evidence type="ECO:0000313" key="2">
    <source>
        <dbReference type="EMBL" id="AHN97898.1"/>
    </source>
</evidence>
<keyword evidence="2" id="KW-0808">Transferase</keyword>
<dbReference type="SUPFAM" id="SSF53335">
    <property type="entry name" value="S-adenosyl-L-methionine-dependent methyltransferases"/>
    <property type="match status" value="1"/>
</dbReference>
<dbReference type="InterPro" id="IPR029063">
    <property type="entry name" value="SAM-dependent_MTases_sf"/>
</dbReference>
<dbReference type="GO" id="GO:0008171">
    <property type="term" value="F:O-methyltransferase activity"/>
    <property type="evidence" value="ECO:0007669"/>
    <property type="project" value="TreeGrafter"/>
</dbReference>
<organism evidence="2">
    <name type="scientific">uncultured bacterium lac146</name>
    <dbReference type="NCBI Taxonomy" id="1447238"/>
    <lineage>
        <taxon>Bacteria</taxon>
        <taxon>environmental samples</taxon>
    </lineage>
</organism>
<dbReference type="GO" id="GO:0032259">
    <property type="term" value="P:methylation"/>
    <property type="evidence" value="ECO:0007669"/>
    <property type="project" value="UniProtKB-KW"/>
</dbReference>
<feature type="domain" description="Methyltransferase FkbM" evidence="1">
    <location>
        <begin position="49"/>
        <end position="181"/>
    </location>
</feature>
<dbReference type="InterPro" id="IPR053188">
    <property type="entry name" value="FkbM_Methyltransferase"/>
</dbReference>